<evidence type="ECO:0000313" key="1">
    <source>
        <dbReference type="EMBL" id="TGN79367.1"/>
    </source>
</evidence>
<dbReference type="RefSeq" id="WP_137984210.1">
    <property type="nucleotide sequence ID" value="NZ_SRRT01000002.1"/>
</dbReference>
<organism evidence="1 2">
    <name type="scientific">Streptomyces bauhiniae</name>
    <dbReference type="NCBI Taxonomy" id="2340725"/>
    <lineage>
        <taxon>Bacteria</taxon>
        <taxon>Bacillati</taxon>
        <taxon>Actinomycetota</taxon>
        <taxon>Actinomycetes</taxon>
        <taxon>Kitasatosporales</taxon>
        <taxon>Streptomycetaceae</taxon>
        <taxon>Streptomyces</taxon>
    </lineage>
</organism>
<keyword evidence="2" id="KW-1185">Reference proteome</keyword>
<dbReference type="EMBL" id="SRRT01000002">
    <property type="protein sequence ID" value="TGN79367.1"/>
    <property type="molecule type" value="Genomic_DNA"/>
</dbReference>
<dbReference type="GeneID" id="95447327"/>
<sequence length="224" mass="23868">MPRQFEWGGMPVPYITAWSAESLDQPPLIRRVVGSFHGIGYADEDPRADRDADTGALLARQALAPGFGIPVFEEMNGLRQRQAVRQMLCQVCGRPAPMRIKGGRSLYMVGSGTPIGEGETTTAPSVHPACALESVEHCPSLHRGFSAALVEYSPLWGVAGVVHDPATLGPRLPSPSPTRLTRVPVGSPDIPWTPAAALVISLHGITPISLDGIRKLAVLEEAPC</sequence>
<gene>
    <name evidence="1" type="ORF">E5083_06915</name>
</gene>
<accession>A0A4Z1D9F9</accession>
<name>A0A4Z1D9F9_9ACTN</name>
<proteinExistence type="predicted"/>
<protein>
    <submittedName>
        <fullName evidence="1">Uncharacterized protein</fullName>
    </submittedName>
</protein>
<reference evidence="1 2" key="1">
    <citation type="submission" date="2019-04" db="EMBL/GenBank/DDBJ databases">
        <title>Streptomyces sp. nov. Bv016 isolated from bark of Buahinia variegata.</title>
        <authorList>
            <person name="Kanchanasin P."/>
            <person name="Tanasupawat S."/>
            <person name="Yuki M."/>
            <person name="Kudo T."/>
        </authorList>
    </citation>
    <scope>NUCLEOTIDE SEQUENCE [LARGE SCALE GENOMIC DNA]</scope>
    <source>
        <strain evidence="1 2">Bv016</strain>
    </source>
</reference>
<dbReference type="Proteomes" id="UP000298159">
    <property type="component" value="Unassembled WGS sequence"/>
</dbReference>
<dbReference type="AlphaFoldDB" id="A0A4Z1D9F9"/>
<evidence type="ECO:0000313" key="2">
    <source>
        <dbReference type="Proteomes" id="UP000298159"/>
    </source>
</evidence>
<comment type="caution">
    <text evidence="1">The sequence shown here is derived from an EMBL/GenBank/DDBJ whole genome shotgun (WGS) entry which is preliminary data.</text>
</comment>